<organism evidence="1 2">
    <name type="scientific">Trifolium pratense</name>
    <name type="common">Red clover</name>
    <dbReference type="NCBI Taxonomy" id="57577"/>
    <lineage>
        <taxon>Eukaryota</taxon>
        <taxon>Viridiplantae</taxon>
        <taxon>Streptophyta</taxon>
        <taxon>Embryophyta</taxon>
        <taxon>Tracheophyta</taxon>
        <taxon>Spermatophyta</taxon>
        <taxon>Magnoliopsida</taxon>
        <taxon>eudicotyledons</taxon>
        <taxon>Gunneridae</taxon>
        <taxon>Pentapetalae</taxon>
        <taxon>rosids</taxon>
        <taxon>fabids</taxon>
        <taxon>Fabales</taxon>
        <taxon>Fabaceae</taxon>
        <taxon>Papilionoideae</taxon>
        <taxon>50 kb inversion clade</taxon>
        <taxon>NPAAA clade</taxon>
        <taxon>Hologalegina</taxon>
        <taxon>IRL clade</taxon>
        <taxon>Trifolieae</taxon>
        <taxon>Trifolium</taxon>
    </lineage>
</organism>
<evidence type="ECO:0000313" key="2">
    <source>
        <dbReference type="Proteomes" id="UP000236291"/>
    </source>
</evidence>
<dbReference type="AlphaFoldDB" id="A0A2K3KRM9"/>
<comment type="caution">
    <text evidence="1">The sequence shown here is derived from an EMBL/GenBank/DDBJ whole genome shotgun (WGS) entry which is preliminary data.</text>
</comment>
<name>A0A2K3KRM9_TRIPR</name>
<reference evidence="1 2" key="1">
    <citation type="journal article" date="2014" name="Am. J. Bot.">
        <title>Genome assembly and annotation for red clover (Trifolium pratense; Fabaceae).</title>
        <authorList>
            <person name="Istvanek J."/>
            <person name="Jaros M."/>
            <person name="Krenek A."/>
            <person name="Repkova J."/>
        </authorList>
    </citation>
    <scope>NUCLEOTIDE SEQUENCE [LARGE SCALE GENOMIC DNA]</scope>
    <source>
        <strain evidence="2">cv. Tatra</strain>
        <tissue evidence="1">Young leaves</tissue>
    </source>
</reference>
<evidence type="ECO:0000313" key="1">
    <source>
        <dbReference type="EMBL" id="PNX68936.1"/>
    </source>
</evidence>
<accession>A0A2K3KRM9</accession>
<feature type="non-terminal residue" evidence="1">
    <location>
        <position position="72"/>
    </location>
</feature>
<dbReference type="Proteomes" id="UP000236291">
    <property type="component" value="Unassembled WGS sequence"/>
</dbReference>
<evidence type="ECO:0008006" key="3">
    <source>
        <dbReference type="Google" id="ProtNLM"/>
    </source>
</evidence>
<sequence length="72" mass="7813">MVDGGQVEVKIVEEWGYALGEDYCLVEEESGSEAVQSECGEGHVDPEVNRDVDLLINNITEGLEDAACIDVQ</sequence>
<gene>
    <name evidence="1" type="ORF">L195_g064209</name>
</gene>
<protein>
    <recommendedName>
        <fullName evidence="3">DUF4283 domain protein</fullName>
    </recommendedName>
</protein>
<dbReference type="EMBL" id="ASHM01237789">
    <property type="protein sequence ID" value="PNX68936.1"/>
    <property type="molecule type" value="Genomic_DNA"/>
</dbReference>
<proteinExistence type="predicted"/>
<reference evidence="1 2" key="2">
    <citation type="journal article" date="2017" name="Front. Plant Sci.">
        <title>Gene Classification and Mining of Molecular Markers Useful in Red Clover (Trifolium pratense) Breeding.</title>
        <authorList>
            <person name="Istvanek J."/>
            <person name="Dluhosova J."/>
            <person name="Dluhos P."/>
            <person name="Patkova L."/>
            <person name="Nedelnik J."/>
            <person name="Repkova J."/>
        </authorList>
    </citation>
    <scope>NUCLEOTIDE SEQUENCE [LARGE SCALE GENOMIC DNA]</scope>
    <source>
        <strain evidence="2">cv. Tatra</strain>
        <tissue evidence="1">Young leaves</tissue>
    </source>
</reference>